<proteinExistence type="predicted"/>
<dbReference type="GO" id="GO:0008803">
    <property type="term" value="F:bis(5'-nucleosyl)-tetraphosphatase (symmetrical) activity"/>
    <property type="evidence" value="ECO:0007669"/>
    <property type="project" value="TreeGrafter"/>
</dbReference>
<reference evidence="2" key="1">
    <citation type="submission" date="2018-06" db="EMBL/GenBank/DDBJ databases">
        <authorList>
            <person name="Zhirakovskaya E."/>
        </authorList>
    </citation>
    <scope>NUCLEOTIDE SEQUENCE</scope>
</reference>
<dbReference type="SUPFAM" id="SSF56300">
    <property type="entry name" value="Metallo-dependent phosphatases"/>
    <property type="match status" value="1"/>
</dbReference>
<dbReference type="InterPro" id="IPR029052">
    <property type="entry name" value="Metallo-depent_PP-like"/>
</dbReference>
<dbReference type="PANTHER" id="PTHR42850">
    <property type="entry name" value="METALLOPHOSPHOESTERASE"/>
    <property type="match status" value="1"/>
</dbReference>
<feature type="domain" description="Calcineurin-like phosphoesterase" evidence="1">
    <location>
        <begin position="3"/>
        <end position="187"/>
    </location>
</feature>
<dbReference type="GO" id="GO:0005737">
    <property type="term" value="C:cytoplasm"/>
    <property type="evidence" value="ECO:0007669"/>
    <property type="project" value="TreeGrafter"/>
</dbReference>
<dbReference type="PANTHER" id="PTHR42850:SF4">
    <property type="entry name" value="ZINC-DEPENDENT ENDOPOLYPHOSPHATASE"/>
    <property type="match status" value="1"/>
</dbReference>
<name>A0A3B0UFP2_9ZZZZ</name>
<accession>A0A3B0UFP2</accession>
<organism evidence="2">
    <name type="scientific">hydrothermal vent metagenome</name>
    <dbReference type="NCBI Taxonomy" id="652676"/>
    <lineage>
        <taxon>unclassified sequences</taxon>
        <taxon>metagenomes</taxon>
        <taxon>ecological metagenomes</taxon>
    </lineage>
</organism>
<evidence type="ECO:0000313" key="2">
    <source>
        <dbReference type="EMBL" id="VAW29815.1"/>
    </source>
</evidence>
<gene>
    <name evidence="2" type="ORF">MNBD_BACTEROID07-1511</name>
</gene>
<dbReference type="InterPro" id="IPR050126">
    <property type="entry name" value="Ap4A_hydrolase"/>
</dbReference>
<dbReference type="Gene3D" id="3.60.21.10">
    <property type="match status" value="1"/>
</dbReference>
<sequence>MSKTWIIPDVHGCVATLKLMVAQQIKPVKSDRLIFLGDYIDRGPDSKGVIDFIIQLQAQGYNITALKGNHEDFCVKAREADKNRKNVSGIKAKSYPQKMWELNGGKQTLESFGVLWPSEIPEKYIRWMESLVYFVETEKFIAVHAGMNFNLDDPFSDTYSMLWIREFQIKPEKINNKILIHGHNPVSLKFIDMTIRKENPVSVDLDNGIYVNNISGYGNLVVLEINSMEYKVQTVVDEVHYNKLF</sequence>
<dbReference type="EMBL" id="UOET01000432">
    <property type="protein sequence ID" value="VAW29815.1"/>
    <property type="molecule type" value="Genomic_DNA"/>
</dbReference>
<protein>
    <submittedName>
        <fullName evidence="2">Protein serine/threonine phosphatase PrpC, regulation of stationary phase</fullName>
    </submittedName>
</protein>
<evidence type="ECO:0000259" key="1">
    <source>
        <dbReference type="Pfam" id="PF00149"/>
    </source>
</evidence>
<dbReference type="Pfam" id="PF00149">
    <property type="entry name" value="Metallophos"/>
    <property type="match status" value="1"/>
</dbReference>
<dbReference type="GO" id="GO:0016791">
    <property type="term" value="F:phosphatase activity"/>
    <property type="evidence" value="ECO:0007669"/>
    <property type="project" value="TreeGrafter"/>
</dbReference>
<dbReference type="GO" id="GO:0110154">
    <property type="term" value="P:RNA decapping"/>
    <property type="evidence" value="ECO:0007669"/>
    <property type="project" value="TreeGrafter"/>
</dbReference>
<dbReference type="InterPro" id="IPR004843">
    <property type="entry name" value="Calcineurin-like_PHP"/>
</dbReference>
<dbReference type="AlphaFoldDB" id="A0A3B0UFP2"/>